<organism evidence="2 3">
    <name type="scientific">Aphis gossypii</name>
    <name type="common">Cotton aphid</name>
    <dbReference type="NCBI Taxonomy" id="80765"/>
    <lineage>
        <taxon>Eukaryota</taxon>
        <taxon>Metazoa</taxon>
        <taxon>Ecdysozoa</taxon>
        <taxon>Arthropoda</taxon>
        <taxon>Hexapoda</taxon>
        <taxon>Insecta</taxon>
        <taxon>Pterygota</taxon>
        <taxon>Neoptera</taxon>
        <taxon>Paraneoptera</taxon>
        <taxon>Hemiptera</taxon>
        <taxon>Sternorrhyncha</taxon>
        <taxon>Aphidomorpha</taxon>
        <taxon>Aphidoidea</taxon>
        <taxon>Aphididae</taxon>
        <taxon>Aphidini</taxon>
        <taxon>Aphis</taxon>
        <taxon>Aphis</taxon>
    </lineage>
</organism>
<evidence type="ECO:0000256" key="1">
    <source>
        <dbReference type="SAM" id="MobiDB-lite"/>
    </source>
</evidence>
<name>A0A9P0J1F3_APHGO</name>
<accession>A0A9P0J1F3</accession>
<dbReference type="Proteomes" id="UP001154329">
    <property type="component" value="Chromosome 2"/>
</dbReference>
<evidence type="ECO:0000313" key="2">
    <source>
        <dbReference type="EMBL" id="CAH1721206.1"/>
    </source>
</evidence>
<protein>
    <submittedName>
        <fullName evidence="2">Uncharacterized protein</fullName>
    </submittedName>
</protein>
<proteinExistence type="predicted"/>
<reference evidence="2" key="2">
    <citation type="submission" date="2022-10" db="EMBL/GenBank/DDBJ databases">
        <authorList>
            <consortium name="ENA_rothamsted_submissions"/>
            <consortium name="culmorum"/>
            <person name="King R."/>
        </authorList>
    </citation>
    <scope>NUCLEOTIDE SEQUENCE</scope>
</reference>
<reference evidence="2" key="1">
    <citation type="submission" date="2022-02" db="EMBL/GenBank/DDBJ databases">
        <authorList>
            <person name="King R."/>
        </authorList>
    </citation>
    <scope>NUCLEOTIDE SEQUENCE</scope>
</reference>
<dbReference type="EMBL" id="OU899035">
    <property type="protein sequence ID" value="CAH1721206.1"/>
    <property type="molecule type" value="Genomic_DNA"/>
</dbReference>
<keyword evidence="3" id="KW-1185">Reference proteome</keyword>
<sequence>MDGFSDHRKKDVPSEFRVRARFYAIRQVDGERAYDWYKRVRAAAEPCGFGAVRQPQWTPVADKFVTGLRPGPVADRLLGERADGRLDYLLAAAIEAEEAATAADGATRRRRIAGGETSGRRLPAGGTAPDLLSEIREGLKLYRYSSGGEGYDDRSIVRDGGGGGDDPRINDNKHKLSQISNVKMIGNMKSMVDGKSCLKKNDYTPLTCKNCCELATRLLENLEEKTRLYHQQSTINTYPEKPFSDSKSTSYYHDDLNCYCSLPTNNDRRIKNVAAIAVGKSNNTVSISNCLECTKSSKCCVCSVSDYS</sequence>
<feature type="region of interest" description="Disordered" evidence="1">
    <location>
        <begin position="105"/>
        <end position="129"/>
    </location>
</feature>
<evidence type="ECO:0000313" key="3">
    <source>
        <dbReference type="Proteomes" id="UP001154329"/>
    </source>
</evidence>
<gene>
    <name evidence="2" type="ORF">APHIGO_LOCUS4302</name>
</gene>
<feature type="region of interest" description="Disordered" evidence="1">
    <location>
        <begin position="153"/>
        <end position="172"/>
    </location>
</feature>
<dbReference type="AlphaFoldDB" id="A0A9P0J1F3"/>